<dbReference type="PANTHER" id="PTHR14043:SF17">
    <property type="entry name" value="PROTEIN CASP"/>
    <property type="match status" value="1"/>
</dbReference>
<dbReference type="AlphaFoldDB" id="A0A7M7P693"/>
<dbReference type="GO" id="GO:0000139">
    <property type="term" value="C:Golgi membrane"/>
    <property type="evidence" value="ECO:0007669"/>
    <property type="project" value="InterPro"/>
</dbReference>
<evidence type="ECO:0000313" key="6">
    <source>
        <dbReference type="Proteomes" id="UP000007110"/>
    </source>
</evidence>
<dbReference type="GO" id="GO:0006891">
    <property type="term" value="P:intra-Golgi vesicle-mediated transport"/>
    <property type="evidence" value="ECO:0007669"/>
    <property type="project" value="InterPro"/>
</dbReference>
<evidence type="ECO:0000256" key="1">
    <source>
        <dbReference type="ARBA" id="ARBA00023054"/>
    </source>
</evidence>
<keyword evidence="6" id="KW-1185">Reference proteome</keyword>
<name>A0A7M7P693_STRPU</name>
<dbReference type="EnsemblMetazoa" id="XM_030991054">
    <property type="protein sequence ID" value="XP_030846914"/>
    <property type="gene ID" value="LOC115918798"/>
</dbReference>
<dbReference type="OrthoDB" id="10257567at2759"/>
<dbReference type="KEGG" id="spu:115918798"/>
<reference evidence="6" key="1">
    <citation type="submission" date="2015-02" db="EMBL/GenBank/DDBJ databases">
        <title>Genome sequencing for Strongylocentrotus purpuratus.</title>
        <authorList>
            <person name="Murali S."/>
            <person name="Liu Y."/>
            <person name="Vee V."/>
            <person name="English A."/>
            <person name="Wang M."/>
            <person name="Skinner E."/>
            <person name="Han Y."/>
            <person name="Muzny D.M."/>
            <person name="Worley K.C."/>
            <person name="Gibbs R.A."/>
        </authorList>
    </citation>
    <scope>NUCLEOTIDE SEQUENCE</scope>
</reference>
<protein>
    <recommendedName>
        <fullName evidence="4">CASP C-terminal domain-containing protein</fullName>
    </recommendedName>
</protein>
<evidence type="ECO:0000256" key="3">
    <source>
        <dbReference type="SAM" id="Phobius"/>
    </source>
</evidence>
<evidence type="ECO:0000259" key="4">
    <source>
        <dbReference type="Pfam" id="PF08172"/>
    </source>
</evidence>
<evidence type="ECO:0000313" key="5">
    <source>
        <dbReference type="EnsemblMetazoa" id="XP_030846914"/>
    </source>
</evidence>
<dbReference type="Pfam" id="PF08172">
    <property type="entry name" value="CASP_C"/>
    <property type="match status" value="1"/>
</dbReference>
<dbReference type="OMA" id="ESRYQSQ"/>
<dbReference type="InterPro" id="IPR012955">
    <property type="entry name" value="CASP_C"/>
</dbReference>
<reference evidence="5" key="2">
    <citation type="submission" date="2021-01" db="UniProtKB">
        <authorList>
            <consortium name="EnsemblMetazoa"/>
        </authorList>
    </citation>
    <scope>IDENTIFICATION</scope>
</reference>
<evidence type="ECO:0000256" key="2">
    <source>
        <dbReference type="SAM" id="Coils"/>
    </source>
</evidence>
<sequence length="266" mass="30410">MAEGRYMELQTQFTHLNQTVTEQKDLIGQLEKDLLSVNALSSKYRGEGEGQATPSSSEAELVAKAVGEPSTTLAKETASVGGAAESLLPIVSSQRERFRIRNQELEGESRQHQQQNIILQNEVDKLRQDNVKLYEKIRFLQSYPSSRNTNRLDDTESRYQSQYEERLDPFNSFSRKERQRKYMGLSPFDKATLNMGRLILSNKIARMFFLAYTIILHLLVFVVLYKMAHTESCKRDLASECVQKFADHMHVFHPDDGAHHNHNGGG</sequence>
<dbReference type="RefSeq" id="XP_030846914.1">
    <property type="nucleotide sequence ID" value="XM_030991054.1"/>
</dbReference>
<dbReference type="InParanoid" id="A0A7M7P693"/>
<feature type="transmembrane region" description="Helical" evidence="3">
    <location>
        <begin position="204"/>
        <end position="225"/>
    </location>
</feature>
<dbReference type="Proteomes" id="UP000007110">
    <property type="component" value="Unassembled WGS sequence"/>
</dbReference>
<keyword evidence="3" id="KW-0472">Membrane</keyword>
<dbReference type="PANTHER" id="PTHR14043">
    <property type="entry name" value="CCAAT DISPLACEMENT PROTEIN-RELATED"/>
    <property type="match status" value="1"/>
</dbReference>
<proteinExistence type="predicted"/>
<organism evidence="5 6">
    <name type="scientific">Strongylocentrotus purpuratus</name>
    <name type="common">Purple sea urchin</name>
    <dbReference type="NCBI Taxonomy" id="7668"/>
    <lineage>
        <taxon>Eukaryota</taxon>
        <taxon>Metazoa</taxon>
        <taxon>Echinodermata</taxon>
        <taxon>Eleutherozoa</taxon>
        <taxon>Echinozoa</taxon>
        <taxon>Echinoidea</taxon>
        <taxon>Euechinoidea</taxon>
        <taxon>Echinacea</taxon>
        <taxon>Camarodonta</taxon>
        <taxon>Echinidea</taxon>
        <taxon>Strongylocentrotidae</taxon>
        <taxon>Strongylocentrotus</taxon>
    </lineage>
</organism>
<feature type="domain" description="CASP C-terminal" evidence="4">
    <location>
        <begin position="8"/>
        <end position="230"/>
    </location>
</feature>
<accession>A0A7M7P693</accession>
<keyword evidence="3" id="KW-1133">Transmembrane helix</keyword>
<keyword evidence="3" id="KW-0812">Transmembrane</keyword>
<feature type="coiled-coil region" evidence="2">
    <location>
        <begin position="95"/>
        <end position="136"/>
    </location>
</feature>
<dbReference type="GeneID" id="115918798"/>
<keyword evidence="1 2" id="KW-0175">Coiled coil</keyword>